<dbReference type="SMART" id="SM00530">
    <property type="entry name" value="HTH_XRE"/>
    <property type="match status" value="1"/>
</dbReference>
<evidence type="ECO:0000313" key="2">
    <source>
        <dbReference type="Proteomes" id="UP000033566"/>
    </source>
</evidence>
<dbReference type="Proteomes" id="UP000033566">
    <property type="component" value="Chromosome"/>
</dbReference>
<dbReference type="Pfam" id="PF13560">
    <property type="entry name" value="HTH_31"/>
    <property type="match status" value="1"/>
</dbReference>
<dbReference type="InterPro" id="IPR017507">
    <property type="entry name" value="Tscrpt_reg_HipB-like"/>
</dbReference>
<dbReference type="GO" id="GO:0003677">
    <property type="term" value="F:DNA binding"/>
    <property type="evidence" value="ECO:0007669"/>
    <property type="project" value="InterPro"/>
</dbReference>
<evidence type="ECO:0000313" key="1">
    <source>
        <dbReference type="EMBL" id="AKE40019.1"/>
    </source>
</evidence>
<dbReference type="PATRIC" id="fig|161896.4.peg.2032"/>
<dbReference type="CDD" id="cd00093">
    <property type="entry name" value="HTH_XRE"/>
    <property type="match status" value="1"/>
</dbReference>
<dbReference type="EMBL" id="CP011311">
    <property type="protein sequence ID" value="AKE40019.1"/>
    <property type="molecule type" value="Genomic_DNA"/>
</dbReference>
<dbReference type="InterPro" id="IPR001387">
    <property type="entry name" value="Cro/C1-type_HTH"/>
</dbReference>
<gene>
    <name evidence="1" type="ORF">UL81_10425</name>
</gene>
<name>A0A0F6TBM2_9CORY</name>
<dbReference type="PROSITE" id="PS50943">
    <property type="entry name" value="HTH_CROC1"/>
    <property type="match status" value="1"/>
</dbReference>
<accession>A0A0F6TBM2</accession>
<dbReference type="NCBIfam" id="TIGR03070">
    <property type="entry name" value="couple_hipB"/>
    <property type="match status" value="1"/>
</dbReference>
<protein>
    <submittedName>
        <fullName evidence="1">Transcriptional regulator, y4mF family</fullName>
    </submittedName>
</protein>
<proteinExistence type="predicted"/>
<reference evidence="1 2" key="1">
    <citation type="journal article" date="2015" name="Genome Announc.">
        <title>Complete Genome Sequence of Corynebacterium camporealensis DSM 44610, Isolated from the Milk of a Manchega Sheep with Subclinical Mastitis.</title>
        <authorList>
            <person name="Ruckert C."/>
            <person name="Albersmeier A."/>
            <person name="Winkler A."/>
            <person name="Tauch A."/>
        </authorList>
    </citation>
    <scope>NUCLEOTIDE SEQUENCE [LARGE SCALE GENOMIC DNA]</scope>
    <source>
        <strain evidence="1 2">DSM 44610</strain>
    </source>
</reference>
<dbReference type="STRING" id="161896.UL81_10425"/>
<dbReference type="OrthoDB" id="5521004at2"/>
<dbReference type="SUPFAM" id="SSF47413">
    <property type="entry name" value="lambda repressor-like DNA-binding domains"/>
    <property type="match status" value="1"/>
</dbReference>
<dbReference type="Gene3D" id="1.10.260.40">
    <property type="entry name" value="lambda repressor-like DNA-binding domains"/>
    <property type="match status" value="1"/>
</dbReference>
<organism evidence="1 2">
    <name type="scientific">Corynebacterium camporealensis</name>
    <dbReference type="NCBI Taxonomy" id="161896"/>
    <lineage>
        <taxon>Bacteria</taxon>
        <taxon>Bacillati</taxon>
        <taxon>Actinomycetota</taxon>
        <taxon>Actinomycetes</taxon>
        <taxon>Mycobacteriales</taxon>
        <taxon>Corynebacteriaceae</taxon>
        <taxon>Corynebacterium</taxon>
    </lineage>
</organism>
<dbReference type="HOGENOM" id="CLU_066192_47_9_11"/>
<dbReference type="AlphaFoldDB" id="A0A0F6TBM2"/>
<keyword evidence="2" id="KW-1185">Reference proteome</keyword>
<sequence>MGRRGASNYLHIGAQARDRRKAMRLTQAEVAEMAQVSERFIREFEQGKTSVRLDKAASVLSLLGLDLVAVQYVPEALRDDG</sequence>
<dbReference type="InterPro" id="IPR010982">
    <property type="entry name" value="Lambda_DNA-bd_dom_sf"/>
</dbReference>
<dbReference type="RefSeq" id="WP_046453561.1">
    <property type="nucleotide sequence ID" value="NZ_CP011311.1"/>
</dbReference>
<dbReference type="KEGG" id="ccj:UL81_10425"/>